<dbReference type="EMBL" id="QEAS01000001">
    <property type="protein sequence ID" value="PWG82584.1"/>
    <property type="molecule type" value="Genomic_DNA"/>
</dbReference>
<evidence type="ECO:0000313" key="10">
    <source>
        <dbReference type="Proteomes" id="UP000245647"/>
    </source>
</evidence>
<evidence type="ECO:0000256" key="3">
    <source>
        <dbReference type="ARBA" id="ARBA00022452"/>
    </source>
</evidence>
<keyword evidence="2 7" id="KW-0813">Transport</keyword>
<dbReference type="SUPFAM" id="SSF56935">
    <property type="entry name" value="Porins"/>
    <property type="match status" value="1"/>
</dbReference>
<evidence type="ECO:0000256" key="5">
    <source>
        <dbReference type="ARBA" id="ARBA00023136"/>
    </source>
</evidence>
<dbReference type="InterPro" id="IPR039426">
    <property type="entry name" value="TonB-dep_rcpt-like"/>
</dbReference>
<sequence>MNIFTNTILTSTFTLILSAGYCFSKGNDVGGKVADFQNKALDYVTVSLIRSKDSTLVKTEITDDKGGFTFKDIPQGTYRVVLTQVGLKKYYSQPITVIAGKEDIDLGTMVMEPDNKKLDEVMITAQKPLVERKGDKLIVNVSVSSVSAGSSALEVLQKAPGVSLDKDDNISLRGKQGVLVLIDGKPTYLSSADLTSMLRNMQSNEIESLEIITNPSARYEAEGKSGIINIRLKKSKNFGTNGTVTAGAGYSGYRKTNGGISINNRSEHLNFFGNYNYSNNRGEQSTDIDRINDNMGLRSRFAQTGSGVRHWSNHNFKAGADLFINKNHTVGVIVNGYFNRWNENYGNSTMISSLSGVVDSAVKATNTGNSSYRNVSYNLNYKGILDSNGRELSIDADYSNNHSDDRMQYDNLYLYNTNKNEVQELLKNYSPSYIDIYAFKVDYTHPLSKSLKMEAGYKSSWVEADNDFRFNRFEGNGWNNDPRRSNHFLYTENINAAYVNLRKETRKWNLQAGVRAEQTNSKGDLVTTGEVSRRHYLDFFPSAAVNFAANENNSVGLTYSRRITRPEYEALNPFEYFLDRYTFNKGNPFLKPEYTNTFDLSYTFQKKYTVSAGYTRTTDGITQVLLPDPEKSALYQTNANLSEQLTYSLNLSVPFAFAKWWNSNTNINLFKNQFKSPDLNGQVLDNEQTAVQIYNSQNFVAGKALSFELSGNYQSKVVYGTFSLRPRYTVDFGMSKSFSNKRVNLKLTVNDLFKTRYSKISSAYPGLDYKLFQRGDSRTARLTLSYKFGNNEVKAGRSHRTALEEEAGRLKK</sequence>
<reference evidence="9 10" key="1">
    <citation type="submission" date="2018-04" db="EMBL/GenBank/DDBJ databases">
        <title>Pedobacter chongqingensis sp. nov., isolated from a rottenly hemp rope.</title>
        <authorList>
            <person name="Cai Y."/>
        </authorList>
    </citation>
    <scope>NUCLEOTIDE SEQUENCE [LARGE SCALE GENOMIC DNA]</scope>
    <source>
        <strain evidence="9 10">FJ4-8</strain>
    </source>
</reference>
<dbReference type="PANTHER" id="PTHR40980:SF4">
    <property type="entry name" value="TONB-DEPENDENT RECEPTOR-LIKE BETA-BARREL DOMAIN-CONTAINING PROTEIN"/>
    <property type="match status" value="1"/>
</dbReference>
<evidence type="ECO:0000256" key="2">
    <source>
        <dbReference type="ARBA" id="ARBA00022448"/>
    </source>
</evidence>
<keyword evidence="4 7" id="KW-0812">Transmembrane</keyword>
<dbReference type="Gene3D" id="2.60.40.10">
    <property type="entry name" value="Immunoglobulins"/>
    <property type="match status" value="1"/>
</dbReference>
<dbReference type="Gene3D" id="2.40.170.20">
    <property type="entry name" value="TonB-dependent receptor, beta-barrel domain"/>
    <property type="match status" value="1"/>
</dbReference>
<evidence type="ECO:0000256" key="1">
    <source>
        <dbReference type="ARBA" id="ARBA00004571"/>
    </source>
</evidence>
<gene>
    <name evidence="9" type="ORF">DDR33_01610</name>
</gene>
<dbReference type="InterPro" id="IPR036942">
    <property type="entry name" value="Beta-barrel_TonB_sf"/>
</dbReference>
<organism evidence="9 10">
    <name type="scientific">Pararcticibacter amylolyticus</name>
    <dbReference type="NCBI Taxonomy" id="2173175"/>
    <lineage>
        <taxon>Bacteria</taxon>
        <taxon>Pseudomonadati</taxon>
        <taxon>Bacteroidota</taxon>
        <taxon>Sphingobacteriia</taxon>
        <taxon>Sphingobacteriales</taxon>
        <taxon>Sphingobacteriaceae</taxon>
        <taxon>Pararcticibacter</taxon>
    </lineage>
</organism>
<dbReference type="RefSeq" id="WP_109414003.1">
    <property type="nucleotide sequence ID" value="NZ_QEAS01000001.1"/>
</dbReference>
<dbReference type="Gene3D" id="2.170.130.10">
    <property type="entry name" value="TonB-dependent receptor, plug domain"/>
    <property type="match status" value="1"/>
</dbReference>
<evidence type="ECO:0000256" key="7">
    <source>
        <dbReference type="PROSITE-ProRule" id="PRU01360"/>
    </source>
</evidence>
<dbReference type="SUPFAM" id="SSF49452">
    <property type="entry name" value="Starch-binding domain-like"/>
    <property type="match status" value="1"/>
</dbReference>
<evidence type="ECO:0000313" key="9">
    <source>
        <dbReference type="EMBL" id="PWG82584.1"/>
    </source>
</evidence>
<proteinExistence type="inferred from homology"/>
<evidence type="ECO:0000256" key="6">
    <source>
        <dbReference type="ARBA" id="ARBA00023237"/>
    </source>
</evidence>
<keyword evidence="10" id="KW-1185">Reference proteome</keyword>
<accession>A0A2U2PMQ7</accession>
<dbReference type="InterPro" id="IPR013783">
    <property type="entry name" value="Ig-like_fold"/>
</dbReference>
<dbReference type="AlphaFoldDB" id="A0A2U2PMQ7"/>
<keyword evidence="6 7" id="KW-0998">Cell outer membrane</keyword>
<keyword evidence="5 7" id="KW-0472">Membrane</keyword>
<comment type="subcellular location">
    <subcellularLocation>
        <location evidence="1 7">Cell outer membrane</location>
        <topology evidence="1 7">Multi-pass membrane protein</topology>
    </subcellularLocation>
</comment>
<name>A0A2U2PMQ7_9SPHI</name>
<dbReference type="InterPro" id="IPR013784">
    <property type="entry name" value="Carb-bd-like_fold"/>
</dbReference>
<keyword evidence="9" id="KW-0675">Receptor</keyword>
<comment type="similarity">
    <text evidence="7">Belongs to the TonB-dependent receptor family.</text>
</comment>
<evidence type="ECO:0000259" key="8">
    <source>
        <dbReference type="Pfam" id="PF14905"/>
    </source>
</evidence>
<keyword evidence="3 7" id="KW-1134">Transmembrane beta strand</keyword>
<dbReference type="Pfam" id="PF14905">
    <property type="entry name" value="OMP_b-brl_3"/>
    <property type="match status" value="1"/>
</dbReference>
<dbReference type="GO" id="GO:0009279">
    <property type="term" value="C:cell outer membrane"/>
    <property type="evidence" value="ECO:0007669"/>
    <property type="project" value="UniProtKB-SubCell"/>
</dbReference>
<dbReference type="OrthoDB" id="606851at2"/>
<comment type="caution">
    <text evidence="9">The sequence shown here is derived from an EMBL/GenBank/DDBJ whole genome shotgun (WGS) entry which is preliminary data.</text>
</comment>
<dbReference type="GO" id="GO:0030246">
    <property type="term" value="F:carbohydrate binding"/>
    <property type="evidence" value="ECO:0007669"/>
    <property type="project" value="InterPro"/>
</dbReference>
<dbReference type="Pfam" id="PF13620">
    <property type="entry name" value="CarboxypepD_reg"/>
    <property type="match status" value="1"/>
</dbReference>
<dbReference type="Proteomes" id="UP000245647">
    <property type="component" value="Unassembled WGS sequence"/>
</dbReference>
<dbReference type="InterPro" id="IPR041700">
    <property type="entry name" value="OMP_b-brl_3"/>
</dbReference>
<feature type="domain" description="Outer membrane protein beta-barrel" evidence="8">
    <location>
        <begin position="385"/>
        <end position="786"/>
    </location>
</feature>
<dbReference type="InterPro" id="IPR037066">
    <property type="entry name" value="Plug_dom_sf"/>
</dbReference>
<protein>
    <submittedName>
        <fullName evidence="9">TonB-dependent receptor</fullName>
    </submittedName>
</protein>
<dbReference type="PANTHER" id="PTHR40980">
    <property type="entry name" value="PLUG DOMAIN-CONTAINING PROTEIN"/>
    <property type="match status" value="1"/>
</dbReference>
<dbReference type="PROSITE" id="PS52016">
    <property type="entry name" value="TONB_DEPENDENT_REC_3"/>
    <property type="match status" value="1"/>
</dbReference>
<evidence type="ECO:0000256" key="4">
    <source>
        <dbReference type="ARBA" id="ARBA00022692"/>
    </source>
</evidence>